<dbReference type="GO" id="GO:0020037">
    <property type="term" value="F:heme binding"/>
    <property type="evidence" value="ECO:0007669"/>
    <property type="project" value="InterPro"/>
</dbReference>
<feature type="non-terminal residue" evidence="7">
    <location>
        <position position="525"/>
    </location>
</feature>
<comment type="caution">
    <text evidence="7">The sequence shown here is derived from an EMBL/GenBank/DDBJ whole genome shotgun (WGS) entry which is preliminary data.</text>
</comment>
<dbReference type="CDD" id="cd11061">
    <property type="entry name" value="CYP67-like"/>
    <property type="match status" value="1"/>
</dbReference>
<keyword evidence="4 5" id="KW-0349">Heme</keyword>
<dbReference type="OrthoDB" id="2789670at2759"/>
<dbReference type="InterPro" id="IPR002401">
    <property type="entry name" value="Cyt_P450_E_grp-I"/>
</dbReference>
<keyword evidence="2 4" id="KW-0479">Metal-binding</keyword>
<proteinExistence type="inferred from homology"/>
<dbReference type="Pfam" id="PF00067">
    <property type="entry name" value="p450"/>
    <property type="match status" value="1"/>
</dbReference>
<evidence type="ECO:0000256" key="1">
    <source>
        <dbReference type="ARBA" id="ARBA00001971"/>
    </source>
</evidence>
<keyword evidence="5" id="KW-0503">Monooxygenase</keyword>
<evidence type="ECO:0000256" key="2">
    <source>
        <dbReference type="ARBA" id="ARBA00022723"/>
    </source>
</evidence>
<evidence type="ECO:0000256" key="6">
    <source>
        <dbReference type="SAM" id="Phobius"/>
    </source>
</evidence>
<feature type="binding site" description="axial binding residue" evidence="4">
    <location>
        <position position="467"/>
    </location>
    <ligand>
        <name>heme</name>
        <dbReference type="ChEBI" id="CHEBI:30413"/>
    </ligand>
    <ligandPart>
        <name>Fe</name>
        <dbReference type="ChEBI" id="CHEBI:18248"/>
    </ligandPart>
</feature>
<evidence type="ECO:0000256" key="5">
    <source>
        <dbReference type="RuleBase" id="RU000461"/>
    </source>
</evidence>
<dbReference type="PRINTS" id="PR00463">
    <property type="entry name" value="EP450I"/>
</dbReference>
<keyword evidence="5" id="KW-0560">Oxidoreductase</keyword>
<feature type="non-terminal residue" evidence="7">
    <location>
        <position position="1"/>
    </location>
</feature>
<dbReference type="InterPro" id="IPR036396">
    <property type="entry name" value="Cyt_P450_sf"/>
</dbReference>
<dbReference type="PANTHER" id="PTHR24305">
    <property type="entry name" value="CYTOCHROME P450"/>
    <property type="match status" value="1"/>
</dbReference>
<gene>
    <name evidence="7" type="ORF">B7463_g12546</name>
</gene>
<dbReference type="Gene3D" id="1.10.630.10">
    <property type="entry name" value="Cytochrome P450"/>
    <property type="match status" value="1"/>
</dbReference>
<sequence length="525" mass="60217">MLGYILTAFVALSLFSYLLIYPVVHYFWDPKGLCKYPSLNFLSGITDLAFIWEANKPFRSNVLREAHKKSPVVRIGPNSLSYGTVTAIKALEKKDIYGHGTTCIKDIFYDTLAGTHHHLADVRDKEDHQRKRRILSSAYALKNLEGWEHKVADKTERIIKAFDAQCTPPLKDEIPAPEDLTIDYRTWTNFFTLDAIADIGLSERLGFLDTGDDLTTAEKMDGTLYKVNYRQCLHSTARAQAGLVWAYEWFPFLTELSKVFSSKYRRMWELNKGWNDIVYHRATQRLKRYKAGEKLEDFFQCLMEDKDGNPNGMEWGEIVAEISIMMNAGSDTTAIAMSNVMYQLLKNPSCLSKLRAEIDSILEPSEIVAPYDKVRHLPYLRACLDESLRLFPPSTFGLPRRTPPEGAPILGDFIPGNTSVSISAYVAHRDESVFPEPDRFRPERWLEEGAKELQAAFITFSTGARGCIGRNISYLEQTVLLASMVHRYEFALPRKEWELTRWETFNLMPGPMPLKVWRRRFGSEE</sequence>
<comment type="similarity">
    <text evidence="5">Belongs to the cytochrome P450 family.</text>
</comment>
<comment type="cofactor">
    <cofactor evidence="1 4">
        <name>heme</name>
        <dbReference type="ChEBI" id="CHEBI:30413"/>
    </cofactor>
</comment>
<dbReference type="InterPro" id="IPR050121">
    <property type="entry name" value="Cytochrome_P450_monoxygenase"/>
</dbReference>
<dbReference type="EMBL" id="NCSJ02000608">
    <property type="protein sequence ID" value="RFU23793.1"/>
    <property type="molecule type" value="Genomic_DNA"/>
</dbReference>
<keyword evidence="6" id="KW-0812">Transmembrane</keyword>
<evidence type="ECO:0000313" key="7">
    <source>
        <dbReference type="EMBL" id="RFU23793.1"/>
    </source>
</evidence>
<keyword evidence="6" id="KW-1133">Transmembrane helix</keyword>
<dbReference type="PRINTS" id="PR00385">
    <property type="entry name" value="P450"/>
</dbReference>
<dbReference type="PANTHER" id="PTHR24305:SF172">
    <property type="entry name" value="P450, PUTATIVE (EUROFUNG)-RELATED"/>
    <property type="match status" value="1"/>
</dbReference>
<name>A0A3E2GSS5_SCYLI</name>
<evidence type="ECO:0000313" key="8">
    <source>
        <dbReference type="Proteomes" id="UP000258309"/>
    </source>
</evidence>
<dbReference type="AlphaFoldDB" id="A0A3E2GSS5"/>
<dbReference type="InterPro" id="IPR001128">
    <property type="entry name" value="Cyt_P450"/>
</dbReference>
<dbReference type="InterPro" id="IPR017972">
    <property type="entry name" value="Cyt_P450_CS"/>
</dbReference>
<dbReference type="GO" id="GO:0004497">
    <property type="term" value="F:monooxygenase activity"/>
    <property type="evidence" value="ECO:0007669"/>
    <property type="project" value="UniProtKB-KW"/>
</dbReference>
<dbReference type="GO" id="GO:0005506">
    <property type="term" value="F:iron ion binding"/>
    <property type="evidence" value="ECO:0007669"/>
    <property type="project" value="InterPro"/>
</dbReference>
<dbReference type="GO" id="GO:0016705">
    <property type="term" value="F:oxidoreductase activity, acting on paired donors, with incorporation or reduction of molecular oxygen"/>
    <property type="evidence" value="ECO:0007669"/>
    <property type="project" value="InterPro"/>
</dbReference>
<dbReference type="STRING" id="5539.A0A3E2GSS5"/>
<evidence type="ECO:0000256" key="3">
    <source>
        <dbReference type="ARBA" id="ARBA00023004"/>
    </source>
</evidence>
<protein>
    <submittedName>
        <fullName evidence="7">Uncharacterized protein</fullName>
    </submittedName>
</protein>
<dbReference type="SUPFAM" id="SSF48264">
    <property type="entry name" value="Cytochrome P450"/>
    <property type="match status" value="1"/>
</dbReference>
<dbReference type="OMA" id="VNFRECL"/>
<organism evidence="7 8">
    <name type="scientific">Scytalidium lignicola</name>
    <name type="common">Hyphomycete</name>
    <dbReference type="NCBI Taxonomy" id="5539"/>
    <lineage>
        <taxon>Eukaryota</taxon>
        <taxon>Fungi</taxon>
        <taxon>Dikarya</taxon>
        <taxon>Ascomycota</taxon>
        <taxon>Pezizomycotina</taxon>
        <taxon>Leotiomycetes</taxon>
        <taxon>Leotiomycetes incertae sedis</taxon>
        <taxon>Scytalidium</taxon>
    </lineage>
</organism>
<keyword evidence="6" id="KW-0472">Membrane</keyword>
<feature type="transmembrane region" description="Helical" evidence="6">
    <location>
        <begin position="6"/>
        <end position="28"/>
    </location>
</feature>
<accession>A0A3E2GSS5</accession>
<reference evidence="7 8" key="1">
    <citation type="submission" date="2018-05" db="EMBL/GenBank/DDBJ databases">
        <title>Draft genome sequence of Scytalidium lignicola DSM 105466, a ubiquitous saprotrophic fungus.</title>
        <authorList>
            <person name="Buettner E."/>
            <person name="Gebauer A.M."/>
            <person name="Hofrichter M."/>
            <person name="Liers C."/>
            <person name="Kellner H."/>
        </authorList>
    </citation>
    <scope>NUCLEOTIDE SEQUENCE [LARGE SCALE GENOMIC DNA]</scope>
    <source>
        <strain evidence="7 8">DSM 105466</strain>
    </source>
</reference>
<dbReference type="Proteomes" id="UP000258309">
    <property type="component" value="Unassembled WGS sequence"/>
</dbReference>
<evidence type="ECO:0000256" key="4">
    <source>
        <dbReference type="PIRSR" id="PIRSR602401-1"/>
    </source>
</evidence>
<dbReference type="PROSITE" id="PS00086">
    <property type="entry name" value="CYTOCHROME_P450"/>
    <property type="match status" value="1"/>
</dbReference>
<keyword evidence="3 4" id="KW-0408">Iron</keyword>
<keyword evidence="8" id="KW-1185">Reference proteome</keyword>